<sequence length="263" mass="28147">MDAPATAIPFRFNRFLPYWAVLQTDLGQTLRSWVYRLWLIMMALAALGYVLYKLGAANAGEYQSVAVQTDDLLRALAIGSLSLISLLAVSSISSERGTIADSILSRGISRYQYFLAKWHARVVVVLATFVTVSVAVLVAYSVLFTAATNGSGVNLTTWGGIYAVAMLAAVLMVVVSWGVAIGAMSNGTVIGITIFWIVIFGGMIALSRLPSDYPNLKWLMDGLRNVLRGGVQTGDVVQFLAASVVLAAVGAFIGLGVFARRDV</sequence>
<gene>
    <name evidence="2" type="ORF">PX52LOC_02250</name>
</gene>
<dbReference type="AlphaFoldDB" id="A0A5C1A9U0"/>
<feature type="transmembrane region" description="Helical" evidence="1">
    <location>
        <begin position="118"/>
        <end position="140"/>
    </location>
</feature>
<evidence type="ECO:0000256" key="1">
    <source>
        <dbReference type="SAM" id="Phobius"/>
    </source>
</evidence>
<dbReference type="Proteomes" id="UP000324974">
    <property type="component" value="Chromosome"/>
</dbReference>
<feature type="transmembrane region" description="Helical" evidence="1">
    <location>
        <begin position="72"/>
        <end position="89"/>
    </location>
</feature>
<feature type="transmembrane region" description="Helical" evidence="1">
    <location>
        <begin position="33"/>
        <end position="52"/>
    </location>
</feature>
<dbReference type="RefSeq" id="WP_149110159.1">
    <property type="nucleotide sequence ID" value="NZ_CP042425.1"/>
</dbReference>
<keyword evidence="1" id="KW-1133">Transmembrane helix</keyword>
<accession>A0A5C1A9U0</accession>
<feature type="transmembrane region" description="Helical" evidence="1">
    <location>
        <begin position="160"/>
        <end position="182"/>
    </location>
</feature>
<feature type="transmembrane region" description="Helical" evidence="1">
    <location>
        <begin position="236"/>
        <end position="259"/>
    </location>
</feature>
<dbReference type="KEGG" id="lrs:PX52LOC_02250"/>
<evidence type="ECO:0000313" key="2">
    <source>
        <dbReference type="EMBL" id="QEL15335.1"/>
    </source>
</evidence>
<proteinExistence type="predicted"/>
<dbReference type="OrthoDB" id="267335at2"/>
<keyword evidence="1" id="KW-0812">Transmembrane</keyword>
<reference evidence="3" key="1">
    <citation type="submission" date="2019-08" db="EMBL/GenBank/DDBJ databases">
        <title>Limnoglobus roseus gen. nov., sp. nov., a novel freshwater planctomycete with a giant genome from the family Gemmataceae.</title>
        <authorList>
            <person name="Kulichevskaya I.S."/>
            <person name="Naumoff D.G."/>
            <person name="Miroshnikov K."/>
            <person name="Ivanova A."/>
            <person name="Philippov D.A."/>
            <person name="Hakobyan A."/>
            <person name="Rijpstra I.C."/>
            <person name="Sinninghe Damste J.S."/>
            <person name="Liesack W."/>
            <person name="Dedysh S.N."/>
        </authorList>
    </citation>
    <scope>NUCLEOTIDE SEQUENCE [LARGE SCALE GENOMIC DNA]</scope>
    <source>
        <strain evidence="3">PX52</strain>
    </source>
</reference>
<name>A0A5C1A9U0_9BACT</name>
<evidence type="ECO:0000313" key="3">
    <source>
        <dbReference type="Proteomes" id="UP000324974"/>
    </source>
</evidence>
<keyword evidence="1" id="KW-0472">Membrane</keyword>
<feature type="transmembrane region" description="Helical" evidence="1">
    <location>
        <begin position="189"/>
        <end position="209"/>
    </location>
</feature>
<dbReference type="EMBL" id="CP042425">
    <property type="protein sequence ID" value="QEL15335.1"/>
    <property type="molecule type" value="Genomic_DNA"/>
</dbReference>
<keyword evidence="3" id="KW-1185">Reference proteome</keyword>
<protein>
    <submittedName>
        <fullName evidence="2">ABC transporter permease</fullName>
    </submittedName>
</protein>
<organism evidence="2 3">
    <name type="scientific">Limnoglobus roseus</name>
    <dbReference type="NCBI Taxonomy" id="2598579"/>
    <lineage>
        <taxon>Bacteria</taxon>
        <taxon>Pseudomonadati</taxon>
        <taxon>Planctomycetota</taxon>
        <taxon>Planctomycetia</taxon>
        <taxon>Gemmatales</taxon>
        <taxon>Gemmataceae</taxon>
        <taxon>Limnoglobus</taxon>
    </lineage>
</organism>